<evidence type="ECO:0000256" key="1">
    <source>
        <dbReference type="ARBA" id="ARBA00022691"/>
    </source>
</evidence>
<dbReference type="InterPro" id="IPR058240">
    <property type="entry name" value="rSAM_sf"/>
</dbReference>
<evidence type="ECO:0000256" key="2">
    <source>
        <dbReference type="ARBA" id="ARBA00022723"/>
    </source>
</evidence>
<dbReference type="InterPro" id="IPR050377">
    <property type="entry name" value="Radical_SAM_PqqE_MftC-like"/>
</dbReference>
<evidence type="ECO:0000259" key="5">
    <source>
        <dbReference type="Pfam" id="PF04055"/>
    </source>
</evidence>
<dbReference type="GO" id="GO:0051536">
    <property type="term" value="F:iron-sulfur cluster binding"/>
    <property type="evidence" value="ECO:0007669"/>
    <property type="project" value="UniProtKB-KW"/>
</dbReference>
<sequence length="208" mass="23317">MDLRLAKRTISELSSVKPFYSLFGGEPLTYPHLEELIIGIKDAGSIVDTPTNGTLLATNASMLVRTGFDSIRVSLDGPQEANDIQRGKGSFAKAIKGIETLYNEREKSGKKKPTISLIYTITNDNYTSIEKLFLEELDLTKIDWVTLQMQNFLTESMGESYAKLLKSEFGITSDKYWKAMIRSPEDFAEIHVEELSHQVKNAIAKLDS</sequence>
<keyword evidence="4" id="KW-0411">Iron-sulfur</keyword>
<protein>
    <recommendedName>
        <fullName evidence="5">Radical SAM core domain-containing protein</fullName>
    </recommendedName>
</protein>
<dbReference type="InterPro" id="IPR013785">
    <property type="entry name" value="Aldolase_TIM"/>
</dbReference>
<dbReference type="AlphaFoldDB" id="X1BYZ7"/>
<dbReference type="EMBL" id="BART01010824">
    <property type="protein sequence ID" value="GAG77376.1"/>
    <property type="molecule type" value="Genomic_DNA"/>
</dbReference>
<feature type="domain" description="Radical SAM core" evidence="5">
    <location>
        <begin position="9"/>
        <end position="132"/>
    </location>
</feature>
<name>X1BYZ7_9ZZZZ</name>
<reference evidence="6" key="1">
    <citation type="journal article" date="2014" name="Front. Microbiol.">
        <title>High frequency of phylogenetically diverse reductive dehalogenase-homologous genes in deep subseafloor sedimentary metagenomes.</title>
        <authorList>
            <person name="Kawai M."/>
            <person name="Futagami T."/>
            <person name="Toyoda A."/>
            <person name="Takaki Y."/>
            <person name="Nishi S."/>
            <person name="Hori S."/>
            <person name="Arai W."/>
            <person name="Tsubouchi T."/>
            <person name="Morono Y."/>
            <person name="Uchiyama I."/>
            <person name="Ito T."/>
            <person name="Fujiyama A."/>
            <person name="Inagaki F."/>
            <person name="Takami H."/>
        </authorList>
    </citation>
    <scope>NUCLEOTIDE SEQUENCE</scope>
    <source>
        <strain evidence="6">Expedition CK06-06</strain>
    </source>
</reference>
<keyword evidence="2" id="KW-0479">Metal-binding</keyword>
<accession>X1BYZ7</accession>
<dbReference type="CDD" id="cd01335">
    <property type="entry name" value="Radical_SAM"/>
    <property type="match status" value="1"/>
</dbReference>
<feature type="non-terminal residue" evidence="6">
    <location>
        <position position="208"/>
    </location>
</feature>
<dbReference type="GO" id="GO:0003824">
    <property type="term" value="F:catalytic activity"/>
    <property type="evidence" value="ECO:0007669"/>
    <property type="project" value="InterPro"/>
</dbReference>
<evidence type="ECO:0000256" key="3">
    <source>
        <dbReference type="ARBA" id="ARBA00023004"/>
    </source>
</evidence>
<dbReference type="GO" id="GO:0046872">
    <property type="term" value="F:metal ion binding"/>
    <property type="evidence" value="ECO:0007669"/>
    <property type="project" value="UniProtKB-KW"/>
</dbReference>
<evidence type="ECO:0000256" key="4">
    <source>
        <dbReference type="ARBA" id="ARBA00023014"/>
    </source>
</evidence>
<dbReference type="InterPro" id="IPR007197">
    <property type="entry name" value="rSAM"/>
</dbReference>
<dbReference type="GO" id="GO:0006783">
    <property type="term" value="P:heme biosynthetic process"/>
    <property type="evidence" value="ECO:0007669"/>
    <property type="project" value="TreeGrafter"/>
</dbReference>
<evidence type="ECO:0000313" key="6">
    <source>
        <dbReference type="EMBL" id="GAG77376.1"/>
    </source>
</evidence>
<dbReference type="SUPFAM" id="SSF102114">
    <property type="entry name" value="Radical SAM enzymes"/>
    <property type="match status" value="1"/>
</dbReference>
<dbReference type="Gene3D" id="3.20.20.70">
    <property type="entry name" value="Aldolase class I"/>
    <property type="match status" value="1"/>
</dbReference>
<dbReference type="Pfam" id="PF04055">
    <property type="entry name" value="Radical_SAM"/>
    <property type="match status" value="1"/>
</dbReference>
<gene>
    <name evidence="6" type="ORF">S01H4_23360</name>
</gene>
<dbReference type="PANTHER" id="PTHR11228:SF7">
    <property type="entry name" value="PQQA PEPTIDE CYCLASE"/>
    <property type="match status" value="1"/>
</dbReference>
<dbReference type="PANTHER" id="PTHR11228">
    <property type="entry name" value="RADICAL SAM DOMAIN PROTEIN"/>
    <property type="match status" value="1"/>
</dbReference>
<proteinExistence type="predicted"/>
<keyword evidence="1" id="KW-0949">S-adenosyl-L-methionine</keyword>
<organism evidence="6">
    <name type="scientific">marine sediment metagenome</name>
    <dbReference type="NCBI Taxonomy" id="412755"/>
    <lineage>
        <taxon>unclassified sequences</taxon>
        <taxon>metagenomes</taxon>
        <taxon>ecological metagenomes</taxon>
    </lineage>
</organism>
<comment type="caution">
    <text evidence="6">The sequence shown here is derived from an EMBL/GenBank/DDBJ whole genome shotgun (WGS) entry which is preliminary data.</text>
</comment>
<keyword evidence="3" id="KW-0408">Iron</keyword>